<feature type="region of interest" description="Disordered" evidence="1">
    <location>
        <begin position="525"/>
        <end position="545"/>
    </location>
</feature>
<evidence type="ECO:0000313" key="3">
    <source>
        <dbReference type="Proteomes" id="UP000438448"/>
    </source>
</evidence>
<dbReference type="Proteomes" id="UP000438448">
    <property type="component" value="Unassembled WGS sequence"/>
</dbReference>
<dbReference type="AlphaFoldDB" id="A0A7K0D1B8"/>
<protein>
    <submittedName>
        <fullName evidence="2">Uncharacterized protein</fullName>
    </submittedName>
</protein>
<evidence type="ECO:0000256" key="1">
    <source>
        <dbReference type="SAM" id="MobiDB-lite"/>
    </source>
</evidence>
<evidence type="ECO:0000313" key="2">
    <source>
        <dbReference type="EMBL" id="MQY19513.1"/>
    </source>
</evidence>
<organism evidence="2 3">
    <name type="scientific">Nocardia macrotermitis</name>
    <dbReference type="NCBI Taxonomy" id="2585198"/>
    <lineage>
        <taxon>Bacteria</taxon>
        <taxon>Bacillati</taxon>
        <taxon>Actinomycetota</taxon>
        <taxon>Actinomycetes</taxon>
        <taxon>Mycobacteriales</taxon>
        <taxon>Nocardiaceae</taxon>
        <taxon>Nocardia</taxon>
    </lineage>
</organism>
<sequence>MTAEQVFEQALDLLDSAKDLSNLITSAIIGIALQPPTPAGSPSRIAGSPAGTGGTALTYGTIGTNLFDTSSDLRTVADSLLPTAWRGQAAESATQATRAVAAQAEAAGVAFSSAFSALTDWGGKLADAQRRDARGQELLRKADGMVMGDGLFSFGKGATAEARALAEEGCKDRLAAAKIITGAASDAADVLNQLAATARARQMNSPDIDPLTSVVLGYSSDTGWTSDPLISITNPNGLARASQALNAMSAADRAAFEKMLANARSPQEAAYLWKALGAGYGLSDVQKFDQVIHPHGDDTKWLSQHLDPHINDIYSRETGNKGQYTVNYAGQSNYDVPVPGKPGYVYRYDFYNQLTNGDKNTGDCVAASTVMARAANDPVFMLGMTTGQGPMAVSGAKVGDDSPKAVHNRLEQNYTSNYNLNKADPTANANTLLKPATGSSYQDVSVHTPEERRAALPHIEAAVDSGKPVPLGVFPTDPKPDKDGVVYGHQVMILAAQGDKLEIYNPWGFTEWVTKQQFIDGQLGELTSKTPTGGLADPSSVELPQ</sequence>
<name>A0A7K0D1B8_9NOCA</name>
<gene>
    <name evidence="2" type="ORF">NRB20_26030</name>
</gene>
<accession>A0A7K0D1B8</accession>
<keyword evidence="3" id="KW-1185">Reference proteome</keyword>
<dbReference type="RefSeq" id="WP_153410233.1">
    <property type="nucleotide sequence ID" value="NZ_WEGK01000004.1"/>
</dbReference>
<dbReference type="EMBL" id="WEGK01000004">
    <property type="protein sequence ID" value="MQY19513.1"/>
    <property type="molecule type" value="Genomic_DNA"/>
</dbReference>
<reference evidence="2 3" key="1">
    <citation type="submission" date="2019-10" db="EMBL/GenBank/DDBJ databases">
        <title>Nocardia macrotermitis sp. nov. and Nocardia aurantia sp. nov., isolated from the gut of fungus growing-termite Macrotermes natalensis.</title>
        <authorList>
            <person name="Benndorf R."/>
            <person name="Schwitalla J."/>
            <person name="Martin K."/>
            <person name="De Beer W."/>
            <person name="Kaster A.-K."/>
            <person name="Vollmers J."/>
            <person name="Poulsen M."/>
            <person name="Beemelmanns C."/>
        </authorList>
    </citation>
    <scope>NUCLEOTIDE SEQUENCE [LARGE SCALE GENOMIC DNA]</scope>
    <source>
        <strain evidence="2 3">RB20</strain>
    </source>
</reference>
<comment type="caution">
    <text evidence="2">The sequence shown here is derived from an EMBL/GenBank/DDBJ whole genome shotgun (WGS) entry which is preliminary data.</text>
</comment>
<dbReference type="OrthoDB" id="4512149at2"/>
<proteinExistence type="predicted"/>